<protein>
    <submittedName>
        <fullName evidence="1">Uncharacterized protein</fullName>
    </submittedName>
</protein>
<evidence type="ECO:0000313" key="2">
    <source>
        <dbReference type="Proteomes" id="UP001239111"/>
    </source>
</evidence>
<sequence>MVCEVKKSVHSRYYGIALGNRHLLVNINNQLRGVQKSRYKQYRIVCNALQKLAAAKEQKIRKKLFRALTKPGDWEKHKIFLDRVAAPKQWPKPPEPPREPKGQYSELRLRDLAKPKHKSDGLGVDPFKVQRSALVYEITAHMERLSTRENPREDPPYNIPGQVVPEALNANASPRTIELAKPAVRQPGRETDLREDAFSVNPMALKAWCSPRLKKLAKPKHKVRRK</sequence>
<reference evidence="1" key="1">
    <citation type="submission" date="2023-04" db="EMBL/GenBank/DDBJ databases">
        <title>A chromosome-level genome assembly of the parasitoid wasp Eretmocerus hayati.</title>
        <authorList>
            <person name="Zhong Y."/>
            <person name="Liu S."/>
            <person name="Liu Y."/>
        </authorList>
    </citation>
    <scope>NUCLEOTIDE SEQUENCE</scope>
    <source>
        <strain evidence="1">ZJU_SS_LIU_2023</strain>
    </source>
</reference>
<dbReference type="Proteomes" id="UP001239111">
    <property type="component" value="Chromosome 2"/>
</dbReference>
<gene>
    <name evidence="1" type="ORF">QAD02_014833</name>
</gene>
<accession>A0ACC2P850</accession>
<proteinExistence type="predicted"/>
<dbReference type="EMBL" id="CM056742">
    <property type="protein sequence ID" value="KAJ8679046.1"/>
    <property type="molecule type" value="Genomic_DNA"/>
</dbReference>
<organism evidence="1 2">
    <name type="scientific">Eretmocerus hayati</name>
    <dbReference type="NCBI Taxonomy" id="131215"/>
    <lineage>
        <taxon>Eukaryota</taxon>
        <taxon>Metazoa</taxon>
        <taxon>Ecdysozoa</taxon>
        <taxon>Arthropoda</taxon>
        <taxon>Hexapoda</taxon>
        <taxon>Insecta</taxon>
        <taxon>Pterygota</taxon>
        <taxon>Neoptera</taxon>
        <taxon>Endopterygota</taxon>
        <taxon>Hymenoptera</taxon>
        <taxon>Apocrita</taxon>
        <taxon>Proctotrupomorpha</taxon>
        <taxon>Chalcidoidea</taxon>
        <taxon>Aphelinidae</taxon>
        <taxon>Aphelininae</taxon>
        <taxon>Eretmocerus</taxon>
    </lineage>
</organism>
<comment type="caution">
    <text evidence="1">The sequence shown here is derived from an EMBL/GenBank/DDBJ whole genome shotgun (WGS) entry which is preliminary data.</text>
</comment>
<name>A0ACC2P850_9HYME</name>
<keyword evidence="2" id="KW-1185">Reference proteome</keyword>
<evidence type="ECO:0000313" key="1">
    <source>
        <dbReference type="EMBL" id="KAJ8679046.1"/>
    </source>
</evidence>